<comment type="caution">
    <text evidence="2">The sequence shown here is derived from an EMBL/GenBank/DDBJ whole genome shotgun (WGS) entry which is preliminary data.</text>
</comment>
<gene>
    <name evidence="2" type="ORF">DWW89_10235</name>
</gene>
<evidence type="ECO:0000259" key="1">
    <source>
        <dbReference type="Pfam" id="PF12959"/>
    </source>
</evidence>
<dbReference type="InterPro" id="IPR024380">
    <property type="entry name" value="DUF3848"/>
</dbReference>
<evidence type="ECO:0000313" key="2">
    <source>
        <dbReference type="EMBL" id="RGU23080.1"/>
    </source>
</evidence>
<dbReference type="EMBL" id="QRXR01000015">
    <property type="protein sequence ID" value="RGU23080.1"/>
    <property type="molecule type" value="Genomic_DNA"/>
</dbReference>
<proteinExistence type="predicted"/>
<name>A0A412RKR4_9FIRM</name>
<feature type="domain" description="DUF3848" evidence="1">
    <location>
        <begin position="28"/>
        <end position="101"/>
    </location>
</feature>
<organism evidence="2 3">
    <name type="scientific">Agathobacter rectalis</name>
    <dbReference type="NCBI Taxonomy" id="39491"/>
    <lineage>
        <taxon>Bacteria</taxon>
        <taxon>Bacillati</taxon>
        <taxon>Bacillota</taxon>
        <taxon>Clostridia</taxon>
        <taxon>Lachnospirales</taxon>
        <taxon>Lachnospiraceae</taxon>
        <taxon>Agathobacter</taxon>
    </lineage>
</organism>
<reference evidence="2 3" key="1">
    <citation type="submission" date="2018-08" db="EMBL/GenBank/DDBJ databases">
        <title>A genome reference for cultivated species of the human gut microbiota.</title>
        <authorList>
            <person name="Zou Y."/>
            <person name="Xue W."/>
            <person name="Luo G."/>
        </authorList>
    </citation>
    <scope>NUCLEOTIDE SEQUENCE [LARGE SCALE GENOMIC DNA]</scope>
    <source>
        <strain evidence="2 3">AF17-27</strain>
    </source>
</reference>
<dbReference type="AlphaFoldDB" id="A0A412RKR4"/>
<protein>
    <submittedName>
        <fullName evidence="2">DUF3848 domain-containing protein</fullName>
    </submittedName>
</protein>
<evidence type="ECO:0000313" key="3">
    <source>
        <dbReference type="Proteomes" id="UP000283765"/>
    </source>
</evidence>
<dbReference type="Pfam" id="PF12959">
    <property type="entry name" value="DUF3848"/>
    <property type="match status" value="1"/>
</dbReference>
<dbReference type="Proteomes" id="UP000283765">
    <property type="component" value="Unassembled WGS sequence"/>
</dbReference>
<sequence length="132" mass="15734">MQPLERMTDKMRESEMNPYYRERKRELNHQLYERVQSELAVFYKEMLRRTPEEIYESAHEIVARYEIAAAFSGTDYSPASVRALLKSPNLLDDIYKEWQEHGSLPPGGLKELIEEFRKYMVKTEQILSGQER</sequence>
<accession>A0A412RKR4</accession>